<dbReference type="RefSeq" id="WP_175482953.1">
    <property type="nucleotide sequence ID" value="NZ_FMZZ01000010.1"/>
</dbReference>
<feature type="transmembrane region" description="Helical" evidence="1">
    <location>
        <begin position="38"/>
        <end position="57"/>
    </location>
</feature>
<dbReference type="AlphaFoldDB" id="A0A1G6U8D9"/>
<keyword evidence="1" id="KW-0812">Transmembrane</keyword>
<organism evidence="2 3">
    <name type="scientific">Actinokineospora iranica</name>
    <dbReference type="NCBI Taxonomy" id="1271860"/>
    <lineage>
        <taxon>Bacteria</taxon>
        <taxon>Bacillati</taxon>
        <taxon>Actinomycetota</taxon>
        <taxon>Actinomycetes</taxon>
        <taxon>Pseudonocardiales</taxon>
        <taxon>Pseudonocardiaceae</taxon>
        <taxon>Actinokineospora</taxon>
    </lineage>
</organism>
<accession>A0A1G6U8D9</accession>
<evidence type="ECO:0000313" key="2">
    <source>
        <dbReference type="EMBL" id="SDD37541.1"/>
    </source>
</evidence>
<protein>
    <submittedName>
        <fullName evidence="2">Uncharacterized protein</fullName>
    </submittedName>
</protein>
<keyword evidence="3" id="KW-1185">Reference proteome</keyword>
<evidence type="ECO:0000256" key="1">
    <source>
        <dbReference type="SAM" id="Phobius"/>
    </source>
</evidence>
<dbReference type="EMBL" id="FMZZ01000010">
    <property type="protein sequence ID" value="SDD37541.1"/>
    <property type="molecule type" value="Genomic_DNA"/>
</dbReference>
<reference evidence="3" key="1">
    <citation type="submission" date="2016-10" db="EMBL/GenBank/DDBJ databases">
        <authorList>
            <person name="Varghese N."/>
            <person name="Submissions S."/>
        </authorList>
    </citation>
    <scope>NUCLEOTIDE SEQUENCE [LARGE SCALE GENOMIC DNA]</scope>
    <source>
        <strain evidence="3">IBRC-M 10403</strain>
    </source>
</reference>
<sequence length="106" mass="11696">MGGSAVFWLMLLPASEPSPRSAGVRGRAVGFGHLTTAVLGLLAWMPLVTVWGPWPLARVWLPLTGRLPWPVMAFLADTHRRGVLRQAGGVYRVRHARLRDHLTAPR</sequence>
<proteinExistence type="predicted"/>
<keyword evidence="1" id="KW-1133">Transmembrane helix</keyword>
<name>A0A1G6U8D9_9PSEU</name>
<evidence type="ECO:0000313" key="3">
    <source>
        <dbReference type="Proteomes" id="UP000199501"/>
    </source>
</evidence>
<dbReference type="Proteomes" id="UP000199501">
    <property type="component" value="Unassembled WGS sequence"/>
</dbReference>
<gene>
    <name evidence="2" type="ORF">SAMN05216174_110157</name>
</gene>
<keyword evidence="1" id="KW-0472">Membrane</keyword>